<name>A0A8E2DQS7_9APHY</name>
<evidence type="ECO:0000256" key="2">
    <source>
        <dbReference type="SAM" id="Phobius"/>
    </source>
</evidence>
<protein>
    <submittedName>
        <fullName evidence="3">Uncharacterized protein</fullName>
    </submittedName>
</protein>
<feature type="transmembrane region" description="Helical" evidence="2">
    <location>
        <begin position="172"/>
        <end position="191"/>
    </location>
</feature>
<feature type="compositionally biased region" description="Polar residues" evidence="1">
    <location>
        <begin position="503"/>
        <end position="515"/>
    </location>
</feature>
<keyword evidence="4" id="KW-1185">Reference proteome</keyword>
<gene>
    <name evidence="3" type="ORF">OBBRIDRAFT_823704</name>
</gene>
<feature type="region of interest" description="Disordered" evidence="1">
    <location>
        <begin position="375"/>
        <end position="411"/>
    </location>
</feature>
<dbReference type="OrthoDB" id="3351491at2759"/>
<feature type="region of interest" description="Disordered" evidence="1">
    <location>
        <begin position="471"/>
        <end position="520"/>
    </location>
</feature>
<feature type="transmembrane region" description="Helical" evidence="2">
    <location>
        <begin position="102"/>
        <end position="124"/>
    </location>
</feature>
<reference evidence="3 4" key="1">
    <citation type="submission" date="2016-07" db="EMBL/GenBank/DDBJ databases">
        <title>Draft genome of the white-rot fungus Obba rivulosa 3A-2.</title>
        <authorList>
            <consortium name="DOE Joint Genome Institute"/>
            <person name="Miettinen O."/>
            <person name="Riley R."/>
            <person name="Acob R."/>
            <person name="Barry K."/>
            <person name="Cullen D."/>
            <person name="De Vries R."/>
            <person name="Hainaut M."/>
            <person name="Hatakka A."/>
            <person name="Henrissat B."/>
            <person name="Hilden K."/>
            <person name="Kuo R."/>
            <person name="Labutti K."/>
            <person name="Lipzen A."/>
            <person name="Makela M.R."/>
            <person name="Sandor L."/>
            <person name="Spatafora J.W."/>
            <person name="Grigoriev I.V."/>
            <person name="Hibbett D.S."/>
        </authorList>
    </citation>
    <scope>NUCLEOTIDE SEQUENCE [LARGE SCALE GENOMIC DNA]</scope>
    <source>
        <strain evidence="3 4">3A-2</strain>
    </source>
</reference>
<feature type="region of interest" description="Disordered" evidence="1">
    <location>
        <begin position="659"/>
        <end position="718"/>
    </location>
</feature>
<keyword evidence="2" id="KW-1133">Transmembrane helix</keyword>
<evidence type="ECO:0000313" key="4">
    <source>
        <dbReference type="Proteomes" id="UP000250043"/>
    </source>
</evidence>
<proteinExistence type="predicted"/>
<dbReference type="AlphaFoldDB" id="A0A8E2DQS7"/>
<dbReference type="Proteomes" id="UP000250043">
    <property type="component" value="Unassembled WGS sequence"/>
</dbReference>
<feature type="region of interest" description="Disordered" evidence="1">
    <location>
        <begin position="581"/>
        <end position="601"/>
    </location>
</feature>
<sequence length="718" mass="78589">MSLGVPGRLVVRGTGNADTSAADFLVHPDFRVLSAFFLGWAFLLSGQYILTCSFLRNLAQWSYRSAFECKTSKHRAGDADLEASSREPSHRLHASRHEVDDAALLFVFNLCFASSALTQFGSLLEFSPGSANTICTFVVAWSGMSSQLARLIGLLLLNRKLHMLSGKLWEKYLVWAGMFISLALDFAFNATNTGVINEVSRMDIWLCDRQRYLPTALASLISSTIVEVYFVCRLTTLAIVSRGKDFGHRNMAYGSFAKAVSLVVLDALTTASRVARVSEVAEFIPFSIGAVLCLAAFNFPQELFSDVAGSSAHTHEPPIVVDFERSSSATDKAIISVRPPSPMRTCLVDHETVASEWRLNIEPYGPLSSDVLVINPLNDGEHTSSEDSDPMKSAPALSGHPHPTLHSPGLHILPNQTEVAELLERKFSPSGPVVRQPRTRPQVFVVTEDYDDQEPQKSPISVILGSDIIRPTPMNRRSREPWSPGSSVERSYFSPASADSHASWRSGQQISTMSSGERDMSRESFIDSYVRTSERGSQATSTVFYRSSSSKSPRTSFRHSFLSTLAQTQRELAVILERPPDHNRGTIQSMKSRKSKRSTFGRQIPRGARQDSMPVTPATENIRSFIPDLSTPRSLPPYPSLPPLELSMPGVAPRNEVIRDASSSDGSIRTGHGRGMKGPRPLPIPSSPAPSSVRQFGSISDNGMGASTAALSRVRGTL</sequence>
<evidence type="ECO:0000313" key="3">
    <source>
        <dbReference type="EMBL" id="OCH94108.1"/>
    </source>
</evidence>
<keyword evidence="2" id="KW-0812">Transmembrane</keyword>
<feature type="transmembrane region" description="Helical" evidence="2">
    <location>
        <begin position="32"/>
        <end position="55"/>
    </location>
</feature>
<dbReference type="EMBL" id="KV722347">
    <property type="protein sequence ID" value="OCH94108.1"/>
    <property type="molecule type" value="Genomic_DNA"/>
</dbReference>
<evidence type="ECO:0000256" key="1">
    <source>
        <dbReference type="SAM" id="MobiDB-lite"/>
    </source>
</evidence>
<keyword evidence="2" id="KW-0472">Membrane</keyword>
<accession>A0A8E2DQS7</accession>
<organism evidence="3 4">
    <name type="scientific">Obba rivulosa</name>
    <dbReference type="NCBI Taxonomy" id="1052685"/>
    <lineage>
        <taxon>Eukaryota</taxon>
        <taxon>Fungi</taxon>
        <taxon>Dikarya</taxon>
        <taxon>Basidiomycota</taxon>
        <taxon>Agaricomycotina</taxon>
        <taxon>Agaricomycetes</taxon>
        <taxon>Polyporales</taxon>
        <taxon>Gelatoporiaceae</taxon>
        <taxon>Obba</taxon>
    </lineage>
</organism>
<feature type="transmembrane region" description="Helical" evidence="2">
    <location>
        <begin position="211"/>
        <end position="232"/>
    </location>
</feature>